<keyword evidence="2" id="KW-1185">Reference proteome</keyword>
<dbReference type="Proteomes" id="UP000634136">
    <property type="component" value="Unassembled WGS sequence"/>
</dbReference>
<sequence length="22" mass="2537">MEARPLKAPIWDEMQAGNKYGM</sequence>
<name>A0A835CJW3_9FABA</name>
<evidence type="ECO:0000313" key="1">
    <source>
        <dbReference type="EMBL" id="KAF7843991.1"/>
    </source>
</evidence>
<accession>A0A835CJW3</accession>
<reference evidence="1" key="1">
    <citation type="submission" date="2020-09" db="EMBL/GenBank/DDBJ databases">
        <title>Genome-Enabled Discovery of Anthraquinone Biosynthesis in Senna tora.</title>
        <authorList>
            <person name="Kang S.-H."/>
            <person name="Pandey R.P."/>
            <person name="Lee C.-M."/>
            <person name="Sim J.-S."/>
            <person name="Jeong J.-T."/>
            <person name="Choi B.-S."/>
            <person name="Jung M."/>
            <person name="Ginzburg D."/>
            <person name="Zhao K."/>
            <person name="Won S.Y."/>
            <person name="Oh T.-J."/>
            <person name="Yu Y."/>
            <person name="Kim N.-H."/>
            <person name="Lee O.R."/>
            <person name="Lee T.-H."/>
            <person name="Bashyal P."/>
            <person name="Kim T.-S."/>
            <person name="Lee W.-H."/>
            <person name="Kawkins C."/>
            <person name="Kim C.-K."/>
            <person name="Kim J.S."/>
            <person name="Ahn B.O."/>
            <person name="Rhee S.Y."/>
            <person name="Sohng J.K."/>
        </authorList>
    </citation>
    <scope>NUCLEOTIDE SEQUENCE</scope>
    <source>
        <tissue evidence="1">Leaf</tissue>
    </source>
</reference>
<gene>
    <name evidence="1" type="ORF">G2W53_000896</name>
</gene>
<evidence type="ECO:0000313" key="2">
    <source>
        <dbReference type="Proteomes" id="UP000634136"/>
    </source>
</evidence>
<comment type="caution">
    <text evidence="1">The sequence shown here is derived from an EMBL/GenBank/DDBJ whole genome shotgun (WGS) entry which is preliminary data.</text>
</comment>
<proteinExistence type="predicted"/>
<protein>
    <submittedName>
        <fullName evidence="1">Uncharacterized protein</fullName>
    </submittedName>
</protein>
<organism evidence="1 2">
    <name type="scientific">Senna tora</name>
    <dbReference type="NCBI Taxonomy" id="362788"/>
    <lineage>
        <taxon>Eukaryota</taxon>
        <taxon>Viridiplantae</taxon>
        <taxon>Streptophyta</taxon>
        <taxon>Embryophyta</taxon>
        <taxon>Tracheophyta</taxon>
        <taxon>Spermatophyta</taxon>
        <taxon>Magnoliopsida</taxon>
        <taxon>eudicotyledons</taxon>
        <taxon>Gunneridae</taxon>
        <taxon>Pentapetalae</taxon>
        <taxon>rosids</taxon>
        <taxon>fabids</taxon>
        <taxon>Fabales</taxon>
        <taxon>Fabaceae</taxon>
        <taxon>Caesalpinioideae</taxon>
        <taxon>Cassia clade</taxon>
        <taxon>Senna</taxon>
    </lineage>
</organism>
<dbReference type="AlphaFoldDB" id="A0A835CJW3"/>
<dbReference type="EMBL" id="JAAIUW010000001">
    <property type="protein sequence ID" value="KAF7843991.1"/>
    <property type="molecule type" value="Genomic_DNA"/>
</dbReference>